<keyword evidence="1" id="KW-0732">Signal</keyword>
<evidence type="ECO:0000256" key="1">
    <source>
        <dbReference type="SAM" id="SignalP"/>
    </source>
</evidence>
<feature type="signal peptide" evidence="1">
    <location>
        <begin position="1"/>
        <end position="26"/>
    </location>
</feature>
<evidence type="ECO:0000313" key="2">
    <source>
        <dbReference type="EMBL" id="GGI24137.1"/>
    </source>
</evidence>
<feature type="chain" id="PRO_5044601199" evidence="1">
    <location>
        <begin position="27"/>
        <end position="88"/>
    </location>
</feature>
<accession>A0A410V7I3</accession>
<evidence type="ECO:0000313" key="4">
    <source>
        <dbReference type="Proteomes" id="UP000593880"/>
    </source>
</evidence>
<dbReference type="Proteomes" id="UP000593880">
    <property type="component" value="Chromosome"/>
</dbReference>
<dbReference type="RefSeq" id="WP_128966252.1">
    <property type="nucleotide sequence ID" value="NZ_BMHC01000004.1"/>
</dbReference>
<dbReference type="AlphaFoldDB" id="A0A410V7I3"/>
<dbReference type="Proteomes" id="UP000625079">
    <property type="component" value="Unassembled WGS sequence"/>
</dbReference>
<reference evidence="2" key="1">
    <citation type="journal article" date="2014" name="Int. J. Syst. Evol. Microbiol.">
        <title>Complete genome sequence of Corynebacterium casei LMG S-19264T (=DSM 44701T), isolated from a smear-ripened cheese.</title>
        <authorList>
            <consortium name="US DOE Joint Genome Institute (JGI-PGF)"/>
            <person name="Walter F."/>
            <person name="Albersmeier A."/>
            <person name="Kalinowski J."/>
            <person name="Ruckert C."/>
        </authorList>
    </citation>
    <scope>NUCLEOTIDE SEQUENCE</scope>
    <source>
        <strain evidence="2">CGMCC 1.15034</strain>
    </source>
</reference>
<keyword evidence="4" id="KW-1185">Reference proteome</keyword>
<evidence type="ECO:0000313" key="5">
    <source>
        <dbReference type="Proteomes" id="UP000625079"/>
    </source>
</evidence>
<reference evidence="2" key="3">
    <citation type="submission" date="2022-12" db="EMBL/GenBank/DDBJ databases">
        <authorList>
            <person name="Sun Q."/>
            <person name="Zhou Y."/>
        </authorList>
    </citation>
    <scope>NUCLEOTIDE SEQUENCE</scope>
    <source>
        <strain evidence="2">CGMCC 1.15034</strain>
    </source>
</reference>
<reference evidence="3 4" key="2">
    <citation type="submission" date="2018-06" db="EMBL/GenBank/DDBJ databases">
        <title>Comparative genomics of rhizobia nodulating Arachis hypogaea in China.</title>
        <authorList>
            <person name="Li Y."/>
        </authorList>
    </citation>
    <scope>NUCLEOTIDE SEQUENCE [LARGE SCALE GENOMIC DNA]</scope>
    <source>
        <strain evidence="3 4">CCBAU 51658</strain>
    </source>
</reference>
<protein>
    <submittedName>
        <fullName evidence="2">Uncharacterized protein</fullName>
    </submittedName>
</protein>
<gene>
    <name evidence="2" type="ORF">GCM10010987_27880</name>
    <name evidence="3" type="ORF">XH86_19435</name>
</gene>
<dbReference type="OrthoDB" id="9982836at2"/>
<dbReference type="EMBL" id="CP030057">
    <property type="protein sequence ID" value="QOZ60651.1"/>
    <property type="molecule type" value="Genomic_DNA"/>
</dbReference>
<organism evidence="2 5">
    <name type="scientific">Bradyrhizobium guangdongense</name>
    <dbReference type="NCBI Taxonomy" id="1325090"/>
    <lineage>
        <taxon>Bacteria</taxon>
        <taxon>Pseudomonadati</taxon>
        <taxon>Pseudomonadota</taxon>
        <taxon>Alphaproteobacteria</taxon>
        <taxon>Hyphomicrobiales</taxon>
        <taxon>Nitrobacteraceae</taxon>
        <taxon>Bradyrhizobium</taxon>
    </lineage>
</organism>
<proteinExistence type="predicted"/>
<evidence type="ECO:0000313" key="3">
    <source>
        <dbReference type="EMBL" id="QOZ60651.1"/>
    </source>
</evidence>
<dbReference type="EMBL" id="BMHC01000004">
    <property type="protein sequence ID" value="GGI24137.1"/>
    <property type="molecule type" value="Genomic_DNA"/>
</dbReference>
<sequence length="88" mass="8947">MATFATNLTTPANAIVSALATASSNAQTLATNIAQGLPGTTLVGLASKNLSQLFDQRVALANAMQDLARAQQEFVTIASNIAALGTLD</sequence>
<name>A0A410V7I3_9BRAD</name>